<reference evidence="3 4" key="1">
    <citation type="journal article" date="2024" name="J. Plant Pathol.">
        <title>Sequence and assembly of the genome of Seiridium unicorne, isolate CBS 538.82, causal agent of cypress canker disease.</title>
        <authorList>
            <person name="Scali E."/>
            <person name="Rocca G.D."/>
            <person name="Danti R."/>
            <person name="Garbelotto M."/>
            <person name="Barberini S."/>
            <person name="Baroncelli R."/>
            <person name="Emiliani G."/>
        </authorList>
    </citation>
    <scope>NUCLEOTIDE SEQUENCE [LARGE SCALE GENOMIC DNA]</scope>
    <source>
        <strain evidence="3 4">BM-138-508</strain>
    </source>
</reference>
<comment type="caution">
    <text evidence="3">The sequence shown here is derived from an EMBL/GenBank/DDBJ whole genome shotgun (WGS) entry which is preliminary data.</text>
</comment>
<protein>
    <submittedName>
        <fullName evidence="3">Uncharacterized protein</fullName>
    </submittedName>
</protein>
<feature type="region of interest" description="Disordered" evidence="2">
    <location>
        <begin position="1"/>
        <end position="85"/>
    </location>
</feature>
<gene>
    <name evidence="3" type="ORF">SUNI508_03270</name>
</gene>
<name>A0ABR2VFA9_9PEZI</name>
<evidence type="ECO:0000313" key="4">
    <source>
        <dbReference type="Proteomes" id="UP001408356"/>
    </source>
</evidence>
<dbReference type="EMBL" id="JARVKF010000024">
    <property type="protein sequence ID" value="KAK9425130.1"/>
    <property type="molecule type" value="Genomic_DNA"/>
</dbReference>
<feature type="region of interest" description="Disordered" evidence="2">
    <location>
        <begin position="198"/>
        <end position="231"/>
    </location>
</feature>
<evidence type="ECO:0000256" key="1">
    <source>
        <dbReference type="SAM" id="Coils"/>
    </source>
</evidence>
<dbReference type="Proteomes" id="UP001408356">
    <property type="component" value="Unassembled WGS sequence"/>
</dbReference>
<feature type="compositionally biased region" description="Polar residues" evidence="2">
    <location>
        <begin position="509"/>
        <end position="518"/>
    </location>
</feature>
<feature type="compositionally biased region" description="Low complexity" evidence="2">
    <location>
        <begin position="53"/>
        <end position="67"/>
    </location>
</feature>
<organism evidence="3 4">
    <name type="scientific">Seiridium unicorne</name>
    <dbReference type="NCBI Taxonomy" id="138068"/>
    <lineage>
        <taxon>Eukaryota</taxon>
        <taxon>Fungi</taxon>
        <taxon>Dikarya</taxon>
        <taxon>Ascomycota</taxon>
        <taxon>Pezizomycotina</taxon>
        <taxon>Sordariomycetes</taxon>
        <taxon>Xylariomycetidae</taxon>
        <taxon>Amphisphaeriales</taxon>
        <taxon>Sporocadaceae</taxon>
        <taxon>Seiridium</taxon>
    </lineage>
</organism>
<feature type="region of interest" description="Disordered" evidence="2">
    <location>
        <begin position="476"/>
        <end position="518"/>
    </location>
</feature>
<evidence type="ECO:0000256" key="2">
    <source>
        <dbReference type="SAM" id="MobiDB-lite"/>
    </source>
</evidence>
<sequence>MAPRRGGGTTSGKKEQADPVIDDSGNENNDNSVTAGKVPVKKATDAAKKKQPAKASPAAAATSAQNDAPDEETAGPSNPIKMPNLETAAPLQRPPVTEFIKQVLQKLKPTYQPRTRTVEFTFRGVVTTTDVGNDPRTLKEDYDAWEEEKNAMVQTGNATGPISTLADRSEAMTYYQRARVIAIEQTAPLDVLRALHSSAKESGHGTTSTGNKVTSSTSVDPNQPYTRAKEKARVSLASNPVLLGQVYKEIDQFNDRPQRGSFATNGFVRSAKASLEKAKAALRTGAAWEHHMPARATLLAIKFCDPNERINPTIGGLLSELGKADILNITQADNVNSNMLNLQNAVVNLQDREAARSAAGGAPVGNTANSRKRKAAPKEVTLVNENVDAKKIRLDMDAKFTAMEAKFKASEVKHKAVNDKLLAKLEDLTTAIGDLNDKMDAMSKAREEKELYFADQFRIMDSRMAKLEGAPVKVVDDADATGGTGDPKTGNKTATPAETGEKENGDLSLENQDVLTGI</sequence>
<feature type="compositionally biased region" description="Gly residues" evidence="2">
    <location>
        <begin position="1"/>
        <end position="10"/>
    </location>
</feature>
<feature type="coiled-coil region" evidence="1">
    <location>
        <begin position="418"/>
        <end position="445"/>
    </location>
</feature>
<feature type="compositionally biased region" description="Polar residues" evidence="2">
    <location>
        <begin position="204"/>
        <end position="225"/>
    </location>
</feature>
<proteinExistence type="predicted"/>
<evidence type="ECO:0000313" key="3">
    <source>
        <dbReference type="EMBL" id="KAK9425130.1"/>
    </source>
</evidence>
<keyword evidence="4" id="KW-1185">Reference proteome</keyword>
<accession>A0ABR2VFA9</accession>
<keyword evidence="1" id="KW-0175">Coiled coil</keyword>